<feature type="site" description="May play a role in metal incorporation in vivo" evidence="9">
    <location>
        <position position="95"/>
    </location>
</feature>
<dbReference type="PANTHER" id="PTHR23418">
    <property type="entry name" value="ACIREDUCTONE DIOXYGENASE"/>
    <property type="match status" value="1"/>
</dbReference>
<dbReference type="UniPathway" id="UPA00904">
    <property type="reaction ID" value="UER00878"/>
</dbReference>
<keyword evidence="3 9" id="KW-0028">Amino-acid biosynthesis</keyword>
<feature type="binding site" evidence="9">
    <location>
        <position position="96"/>
    </location>
    <ligand>
        <name>Ni(2+)</name>
        <dbReference type="ChEBI" id="CHEBI:49786"/>
    </ligand>
</feature>
<evidence type="ECO:0000256" key="7">
    <source>
        <dbReference type="ARBA" id="ARBA00023004"/>
    </source>
</evidence>
<keyword evidence="7 9" id="KW-0408">Iron</keyword>
<name>A0A1Q2SNX9_9GAMM</name>
<reference evidence="10 11" key="1">
    <citation type="journal article" date="2017" name="ISME J.">
        <title>An acid-tolerant ammonia-oxidizing ?-proteobacterium from soil.</title>
        <authorList>
            <person name="Hayatsu M."/>
            <person name="Tago K."/>
            <person name="Uchiyama I."/>
            <person name="Toyoda A."/>
            <person name="Wang Y."/>
            <person name="Shimomura Y."/>
            <person name="Okubo T."/>
            <person name="Kurisu F."/>
            <person name="Hirono Y."/>
            <person name="Nonaka K."/>
            <person name="Akiyama H."/>
            <person name="Itoh T."/>
            <person name="Takami H."/>
        </authorList>
    </citation>
    <scope>NUCLEOTIDE SEQUENCE [LARGE SCALE GENOMIC DNA]</scope>
    <source>
        <strain evidence="10 11">TAO100</strain>
    </source>
</reference>
<dbReference type="PANTHER" id="PTHR23418:SF0">
    <property type="entry name" value="ACIREDUCTONE DIOXYGENASE"/>
    <property type="match status" value="1"/>
</dbReference>
<comment type="subunit">
    <text evidence="9">Monomer.</text>
</comment>
<comment type="similarity">
    <text evidence="9">Belongs to the acireductone dioxygenase (ARD) family.</text>
</comment>
<keyword evidence="11" id="KW-1185">Reference proteome</keyword>
<evidence type="ECO:0000313" key="10">
    <source>
        <dbReference type="EMBL" id="BAW80840.1"/>
    </source>
</evidence>
<feature type="binding site" evidence="9">
    <location>
        <position position="102"/>
    </location>
    <ligand>
        <name>Ni(2+)</name>
        <dbReference type="ChEBI" id="CHEBI:49786"/>
    </ligand>
</feature>
<dbReference type="GO" id="GO:0010309">
    <property type="term" value="F:acireductone dioxygenase [iron(II)-requiring] activity"/>
    <property type="evidence" value="ECO:0007669"/>
    <property type="project" value="UniProtKB-UniRule"/>
</dbReference>
<dbReference type="Gene3D" id="2.60.120.10">
    <property type="entry name" value="Jelly Rolls"/>
    <property type="match status" value="1"/>
</dbReference>
<comment type="catalytic activity">
    <reaction evidence="1 9">
        <text>1,2-dihydroxy-5-(methylsulfanyl)pent-1-en-3-one + O2 = 4-methylsulfanyl-2-oxobutanoate + formate + 2 H(+)</text>
        <dbReference type="Rhea" id="RHEA:24504"/>
        <dbReference type="ChEBI" id="CHEBI:15378"/>
        <dbReference type="ChEBI" id="CHEBI:15379"/>
        <dbReference type="ChEBI" id="CHEBI:15740"/>
        <dbReference type="ChEBI" id="CHEBI:16723"/>
        <dbReference type="ChEBI" id="CHEBI:49252"/>
        <dbReference type="EC" id="1.13.11.54"/>
    </reaction>
</comment>
<evidence type="ECO:0000256" key="3">
    <source>
        <dbReference type="ARBA" id="ARBA00022605"/>
    </source>
</evidence>
<dbReference type="RefSeq" id="WP_096527341.1">
    <property type="nucleotide sequence ID" value="NZ_AP014836.1"/>
</dbReference>
<keyword evidence="4 9" id="KW-0479">Metal-binding</keyword>
<feature type="binding site" evidence="9">
    <location>
        <position position="140"/>
    </location>
    <ligand>
        <name>Ni(2+)</name>
        <dbReference type="ChEBI" id="CHEBI:49786"/>
    </ligand>
</feature>
<dbReference type="AlphaFoldDB" id="A0A1Q2SNX9"/>
<comment type="catalytic activity">
    <reaction evidence="9">
        <text>1,2-dihydroxy-5-(methylsulfanyl)pent-1-en-3-one + O2 = 3-(methylsulfanyl)propanoate + CO + formate + 2 H(+)</text>
        <dbReference type="Rhea" id="RHEA:14161"/>
        <dbReference type="ChEBI" id="CHEBI:15378"/>
        <dbReference type="ChEBI" id="CHEBI:15379"/>
        <dbReference type="ChEBI" id="CHEBI:15740"/>
        <dbReference type="ChEBI" id="CHEBI:17245"/>
        <dbReference type="ChEBI" id="CHEBI:49016"/>
        <dbReference type="ChEBI" id="CHEBI:49252"/>
        <dbReference type="EC" id="1.13.11.53"/>
    </reaction>
</comment>
<dbReference type="OrthoDB" id="9795636at2"/>
<evidence type="ECO:0000256" key="4">
    <source>
        <dbReference type="ARBA" id="ARBA00022723"/>
    </source>
</evidence>
<dbReference type="GO" id="GO:0005506">
    <property type="term" value="F:iron ion binding"/>
    <property type="evidence" value="ECO:0007669"/>
    <property type="project" value="UniProtKB-UniRule"/>
</dbReference>
<dbReference type="GO" id="GO:0016151">
    <property type="term" value="F:nickel cation binding"/>
    <property type="evidence" value="ECO:0007669"/>
    <property type="project" value="UniProtKB-UniRule"/>
</dbReference>
<dbReference type="SUPFAM" id="SSF51182">
    <property type="entry name" value="RmlC-like cupins"/>
    <property type="match status" value="1"/>
</dbReference>
<dbReference type="GO" id="GO:0019509">
    <property type="term" value="P:L-methionine salvage from methylthioadenosine"/>
    <property type="evidence" value="ECO:0007669"/>
    <property type="project" value="UniProtKB-UniRule"/>
</dbReference>
<evidence type="ECO:0000256" key="6">
    <source>
        <dbReference type="ARBA" id="ARBA00023002"/>
    </source>
</evidence>
<comment type="cofactor">
    <cofactor evidence="9">
        <name>Fe(2+)</name>
        <dbReference type="ChEBI" id="CHEBI:29033"/>
    </cofactor>
    <text evidence="9">Binds 1 Fe(2+) cation per monomer.</text>
</comment>
<evidence type="ECO:0000313" key="11">
    <source>
        <dbReference type="Proteomes" id="UP000243679"/>
    </source>
</evidence>
<organism evidence="10 11">
    <name type="scientific">Candidatus Nitrosoglobus terrae</name>
    <dbReference type="NCBI Taxonomy" id="1630141"/>
    <lineage>
        <taxon>Bacteria</taxon>
        <taxon>Pseudomonadati</taxon>
        <taxon>Pseudomonadota</taxon>
        <taxon>Gammaproteobacteria</taxon>
        <taxon>Chromatiales</taxon>
        <taxon>Chromatiaceae</taxon>
        <taxon>Candidatus Nitrosoglobus</taxon>
    </lineage>
</organism>
<evidence type="ECO:0000256" key="5">
    <source>
        <dbReference type="ARBA" id="ARBA00022964"/>
    </source>
</evidence>
<feature type="binding site" evidence="9">
    <location>
        <position position="96"/>
    </location>
    <ligand>
        <name>Fe(2+)</name>
        <dbReference type="ChEBI" id="CHEBI:29033"/>
    </ligand>
</feature>
<dbReference type="InterPro" id="IPR014710">
    <property type="entry name" value="RmlC-like_jellyroll"/>
</dbReference>
<dbReference type="EC" id="1.13.11.53" evidence="9"/>
<feature type="binding site" evidence="9">
    <location>
        <position position="98"/>
    </location>
    <ligand>
        <name>Ni(2+)</name>
        <dbReference type="ChEBI" id="CHEBI:49786"/>
    </ligand>
</feature>
<dbReference type="CDD" id="cd02232">
    <property type="entry name" value="cupin_ARD"/>
    <property type="match status" value="1"/>
</dbReference>
<keyword evidence="8 9" id="KW-0486">Methionine biosynthesis</keyword>
<dbReference type="InterPro" id="IPR011051">
    <property type="entry name" value="RmlC_Cupin_sf"/>
</dbReference>
<sequence length="180" mass="20928">MSRLKIYNEDDPNQAATHIQFENIAQYMDEIGVQFQRWEERESLISESSQEEILAAYRDSVDKLCQQYGFKSVDVISIKPDHPEKKGLREKFLKEHTHDDFEVRFFVEGQGQFYLHTQGKVYALLCQSGDLISVPAGIRHWFDMGANPNLKCIRFFTTPDGWVADFTGSDIADRFPRLEQ</sequence>
<evidence type="ECO:0000256" key="2">
    <source>
        <dbReference type="ARBA" id="ARBA00022596"/>
    </source>
</evidence>
<feature type="site" description="Important to generate the dianion" evidence="9">
    <location>
        <position position="104"/>
    </location>
</feature>
<accession>A0A1Q2SNX9</accession>
<dbReference type="Proteomes" id="UP000243679">
    <property type="component" value="Chromosome"/>
</dbReference>
<proteinExistence type="inferred from homology"/>
<keyword evidence="5 9" id="KW-0223">Dioxygenase</keyword>
<comment type="caution">
    <text evidence="9">Lacks conserved residue(s) required for the propagation of feature annotation.</text>
</comment>
<feature type="binding site" evidence="9">
    <location>
        <position position="140"/>
    </location>
    <ligand>
        <name>Fe(2+)</name>
        <dbReference type="ChEBI" id="CHEBI:29033"/>
    </ligand>
</feature>
<dbReference type="Pfam" id="PF03079">
    <property type="entry name" value="ARD"/>
    <property type="match status" value="1"/>
</dbReference>
<dbReference type="GO" id="GO:0010308">
    <property type="term" value="F:acireductone dioxygenase (Ni2+-requiring) activity"/>
    <property type="evidence" value="ECO:0007669"/>
    <property type="project" value="UniProtKB-UniRule"/>
</dbReference>
<dbReference type="InterPro" id="IPR023956">
    <property type="entry name" value="ARD_bac"/>
</dbReference>
<dbReference type="KEGG" id="ntt:TAO_1470"/>
<dbReference type="InterPro" id="IPR004313">
    <property type="entry name" value="ARD"/>
</dbReference>
<dbReference type="GO" id="GO:0019284">
    <property type="term" value="P:L-methionine salvage from S-adenosylmethionine"/>
    <property type="evidence" value="ECO:0007669"/>
    <property type="project" value="InterPro"/>
</dbReference>
<feature type="binding site" evidence="9">
    <location>
        <position position="102"/>
    </location>
    <ligand>
        <name>Fe(2+)</name>
        <dbReference type="ChEBI" id="CHEBI:29033"/>
    </ligand>
</feature>
<evidence type="ECO:0000256" key="9">
    <source>
        <dbReference type="HAMAP-Rule" id="MF_01682"/>
    </source>
</evidence>
<evidence type="ECO:0000256" key="8">
    <source>
        <dbReference type="ARBA" id="ARBA00023167"/>
    </source>
</evidence>
<gene>
    <name evidence="9" type="primary">mtnD</name>
    <name evidence="10" type="ORF">TAO_1470</name>
</gene>
<dbReference type="EC" id="1.13.11.54" evidence="9"/>
<feature type="binding site" evidence="9">
    <location>
        <position position="98"/>
    </location>
    <ligand>
        <name>Fe(2+)</name>
        <dbReference type="ChEBI" id="CHEBI:29033"/>
    </ligand>
</feature>
<dbReference type="HAMAP" id="MF_01682">
    <property type="entry name" value="Salvage_MtnD"/>
    <property type="match status" value="1"/>
</dbReference>
<comment type="cofactor">
    <cofactor evidence="9">
        <name>Ni(2+)</name>
        <dbReference type="ChEBI" id="CHEBI:49786"/>
    </cofactor>
    <text evidence="9">Binds 1 nickel ion per monomer.</text>
</comment>
<keyword evidence="6 9" id="KW-0560">Oxidoreductase</keyword>
<evidence type="ECO:0000256" key="1">
    <source>
        <dbReference type="ARBA" id="ARBA00000428"/>
    </source>
</evidence>
<comment type="function">
    <text evidence="9">Catalyzes 2 different reactions between oxygene and the acireductone 1,2-dihydroxy-3-keto-5-methylthiopentene (DHK-MTPene) depending upon the metal bound in the active site. Fe-containing acireductone dioxygenase (Fe-ARD) produces formate and 2-keto-4-methylthiobutyrate (KMTB), the alpha-ketoacid precursor of methionine in the methionine recycle pathway. Ni-containing acireductone dioxygenase (Ni-ARD) produces methylthiopropionate, carbon monoxide and formate, and does not lie on the methionine recycle pathway.</text>
</comment>
<protein>
    <recommendedName>
        <fullName evidence="9">Acireductone dioxygenase</fullName>
    </recommendedName>
    <alternativeName>
        <fullName evidence="9">1,2-dihydroxy-3-keto-5-methylthiopentene dioxygenase</fullName>
        <shortName evidence="9">DHK-MTPene dioxygenase</shortName>
    </alternativeName>
    <alternativeName>
        <fullName evidence="9">Acireductone dioxygenase (Fe(2+)-requiring)</fullName>
        <shortName evidence="9">ARD'</shortName>
        <shortName evidence="9">Fe-ARD</shortName>
        <ecNumber evidence="9">1.13.11.54</ecNumber>
    </alternativeName>
    <alternativeName>
        <fullName evidence="9">Acireductone dioxygenase (Ni(2+)-requiring)</fullName>
        <shortName evidence="9">ARD</shortName>
        <shortName evidence="9">Ni-ARD</shortName>
        <ecNumber evidence="9">1.13.11.53</ecNumber>
    </alternativeName>
</protein>
<comment type="pathway">
    <text evidence="9">Amino-acid biosynthesis; L-methionine biosynthesis via salvage pathway; L-methionine from S-methyl-5-thio-alpha-D-ribose 1-phosphate: step 5/6.</text>
</comment>
<keyword evidence="2 9" id="KW-0533">Nickel</keyword>
<dbReference type="EMBL" id="AP014836">
    <property type="protein sequence ID" value="BAW80840.1"/>
    <property type="molecule type" value="Genomic_DNA"/>
</dbReference>